<keyword evidence="5" id="KW-0812">Transmembrane</keyword>
<keyword evidence="8" id="KW-1185">Reference proteome</keyword>
<evidence type="ECO:0000256" key="1">
    <source>
        <dbReference type="ARBA" id="ARBA00022618"/>
    </source>
</evidence>
<dbReference type="Gene3D" id="2.130.10.10">
    <property type="entry name" value="YVTN repeat-like/Quinoprotein amine dehydrogenase"/>
    <property type="match status" value="1"/>
</dbReference>
<dbReference type="RefSeq" id="XP_018988490.1">
    <property type="nucleotide sequence ID" value="XM_019131504.1"/>
</dbReference>
<dbReference type="GO" id="GO:0031145">
    <property type="term" value="P:anaphase-promoting complex-dependent catabolic process"/>
    <property type="evidence" value="ECO:0007669"/>
    <property type="project" value="InterPro"/>
</dbReference>
<evidence type="ECO:0000313" key="7">
    <source>
        <dbReference type="EMBL" id="ODQ83162.1"/>
    </source>
</evidence>
<dbReference type="GeneID" id="30149357"/>
<dbReference type="Pfam" id="PF12894">
    <property type="entry name" value="ANAPC4_WD40"/>
    <property type="match status" value="1"/>
</dbReference>
<dbReference type="InterPro" id="IPR024789">
    <property type="entry name" value="APC4"/>
</dbReference>
<dbReference type="GO" id="GO:0034399">
    <property type="term" value="C:nuclear periphery"/>
    <property type="evidence" value="ECO:0007669"/>
    <property type="project" value="TreeGrafter"/>
</dbReference>
<name>A0A1E3R1B9_9ASCO</name>
<dbReference type="InterPro" id="IPR036322">
    <property type="entry name" value="WD40_repeat_dom_sf"/>
</dbReference>
<keyword evidence="5" id="KW-1133">Transmembrane helix</keyword>
<dbReference type="Proteomes" id="UP000094336">
    <property type="component" value="Unassembled WGS sequence"/>
</dbReference>
<keyword evidence="5" id="KW-0472">Membrane</keyword>
<keyword evidence="2" id="KW-0498">Mitosis</keyword>
<keyword evidence="4" id="KW-0131">Cell cycle</keyword>
<dbReference type="InterPro" id="IPR015943">
    <property type="entry name" value="WD40/YVTN_repeat-like_dom_sf"/>
</dbReference>
<evidence type="ECO:0000259" key="6">
    <source>
        <dbReference type="Pfam" id="PF12894"/>
    </source>
</evidence>
<evidence type="ECO:0000256" key="4">
    <source>
        <dbReference type="ARBA" id="ARBA00023306"/>
    </source>
</evidence>
<reference evidence="8" key="1">
    <citation type="submission" date="2016-05" db="EMBL/GenBank/DDBJ databases">
        <title>Comparative genomics of biotechnologically important yeasts.</title>
        <authorList>
            <consortium name="DOE Joint Genome Institute"/>
            <person name="Riley R."/>
            <person name="Haridas S."/>
            <person name="Wolfe K.H."/>
            <person name="Lopes M.R."/>
            <person name="Hittinger C.T."/>
            <person name="Goker M."/>
            <person name="Salamov A."/>
            <person name="Wisecaver J."/>
            <person name="Long T.M."/>
            <person name="Aerts A.L."/>
            <person name="Barry K."/>
            <person name="Choi C."/>
            <person name="Clum A."/>
            <person name="Coughlan A.Y."/>
            <person name="Deshpande S."/>
            <person name="Douglass A.P."/>
            <person name="Hanson S.J."/>
            <person name="Klenk H.-P."/>
            <person name="Labutti K."/>
            <person name="Lapidus A."/>
            <person name="Lindquist E."/>
            <person name="Lipzen A."/>
            <person name="Meier-Kolthoff J.P."/>
            <person name="Ohm R.A."/>
            <person name="Otillar R.P."/>
            <person name="Pangilinan J."/>
            <person name="Peng Y."/>
            <person name="Rokas A."/>
            <person name="Rosa C.A."/>
            <person name="Scheuner C."/>
            <person name="Sibirny A.A."/>
            <person name="Slot J.C."/>
            <person name="Stielow J.B."/>
            <person name="Sun H."/>
            <person name="Kurtzman C.P."/>
            <person name="Blackwell M."/>
            <person name="Grigoriev I.V."/>
            <person name="Jeffries T.W."/>
        </authorList>
    </citation>
    <scope>NUCLEOTIDE SEQUENCE [LARGE SCALE GENOMIC DNA]</scope>
    <source>
        <strain evidence="8">NRRL Y-12698</strain>
    </source>
</reference>
<accession>A0A1E3R1B9</accession>
<sequence>MSFKTVLEKTLPTVDCTVLSWCPTMDLLVVSVNAIILWVYRLNGQRVYAINAQSRVTGLAWQRGGKAFALSTADGNCRLYDSNTGKLVAVV</sequence>
<dbReference type="GO" id="GO:0051301">
    <property type="term" value="P:cell division"/>
    <property type="evidence" value="ECO:0007669"/>
    <property type="project" value="UniProtKB-KW"/>
</dbReference>
<evidence type="ECO:0000313" key="8">
    <source>
        <dbReference type="Proteomes" id="UP000094336"/>
    </source>
</evidence>
<dbReference type="STRING" id="984486.A0A1E3R1B9"/>
<dbReference type="PANTHER" id="PTHR13260">
    <property type="entry name" value="ANAPHASE PROMOTING COMPLEX SUBUNIT 4 APC4"/>
    <property type="match status" value="1"/>
</dbReference>
<protein>
    <recommendedName>
        <fullName evidence="6">Anaphase-promoting complex subunit 4-like WD40 domain-containing protein</fullName>
    </recommendedName>
</protein>
<dbReference type="SUPFAM" id="SSF50978">
    <property type="entry name" value="WD40 repeat-like"/>
    <property type="match status" value="1"/>
</dbReference>
<gene>
    <name evidence="7" type="ORF">BABINDRAFT_30785</name>
</gene>
<dbReference type="EMBL" id="KV454426">
    <property type="protein sequence ID" value="ODQ83162.1"/>
    <property type="molecule type" value="Genomic_DNA"/>
</dbReference>
<evidence type="ECO:0000256" key="2">
    <source>
        <dbReference type="ARBA" id="ARBA00022776"/>
    </source>
</evidence>
<keyword evidence="1" id="KW-0132">Cell division</keyword>
<feature type="non-terminal residue" evidence="7">
    <location>
        <position position="91"/>
    </location>
</feature>
<feature type="transmembrane region" description="Helical" evidence="5">
    <location>
        <begin position="18"/>
        <end position="40"/>
    </location>
</feature>
<dbReference type="GO" id="GO:0070979">
    <property type="term" value="P:protein K11-linked ubiquitination"/>
    <property type="evidence" value="ECO:0007669"/>
    <property type="project" value="TreeGrafter"/>
</dbReference>
<dbReference type="PANTHER" id="PTHR13260:SF0">
    <property type="entry name" value="ANAPHASE-PROMOTING COMPLEX SUBUNIT 4"/>
    <property type="match status" value="1"/>
</dbReference>
<organism evidence="7 8">
    <name type="scientific">Babjeviella inositovora NRRL Y-12698</name>
    <dbReference type="NCBI Taxonomy" id="984486"/>
    <lineage>
        <taxon>Eukaryota</taxon>
        <taxon>Fungi</taxon>
        <taxon>Dikarya</taxon>
        <taxon>Ascomycota</taxon>
        <taxon>Saccharomycotina</taxon>
        <taxon>Pichiomycetes</taxon>
        <taxon>Serinales incertae sedis</taxon>
        <taxon>Babjeviella</taxon>
    </lineage>
</organism>
<dbReference type="InterPro" id="IPR024977">
    <property type="entry name" value="Apc4-like_WD40_dom"/>
</dbReference>
<proteinExistence type="predicted"/>
<evidence type="ECO:0000256" key="3">
    <source>
        <dbReference type="ARBA" id="ARBA00022786"/>
    </source>
</evidence>
<feature type="domain" description="Anaphase-promoting complex subunit 4-like WD40" evidence="6">
    <location>
        <begin position="19"/>
        <end position="89"/>
    </location>
</feature>
<keyword evidence="3" id="KW-0833">Ubl conjugation pathway</keyword>
<evidence type="ECO:0000256" key="5">
    <source>
        <dbReference type="SAM" id="Phobius"/>
    </source>
</evidence>
<dbReference type="OrthoDB" id="2110451at2759"/>
<dbReference type="AlphaFoldDB" id="A0A1E3R1B9"/>
<dbReference type="GO" id="GO:0005680">
    <property type="term" value="C:anaphase-promoting complex"/>
    <property type="evidence" value="ECO:0007669"/>
    <property type="project" value="InterPro"/>
</dbReference>